<gene>
    <name evidence="2" type="ORF">BG006_004014</name>
</gene>
<sequence length="208" mass="22740">MHSSPLAPFSPKRKLETMAYAQDGEMAPEYYQHNYEQHPSWHHRYTARQRQESGSSVSSTSSWGSAASFSSSYSNSSTSECPPLMTYSPKSMSSSPSTRSTSPQLCKHIKERYSPYAREAPCPSQTKAHTSSLSDLVFAIALDASLTCALKGSKSNSAASEVSSSSSSPSKVDPHLRIVFSAPDWLNQHMKLAKRVALQRSTLTPVSL</sequence>
<dbReference type="Proteomes" id="UP000696485">
    <property type="component" value="Unassembled WGS sequence"/>
</dbReference>
<organism evidence="2 3">
    <name type="scientific">Podila minutissima</name>
    <dbReference type="NCBI Taxonomy" id="64525"/>
    <lineage>
        <taxon>Eukaryota</taxon>
        <taxon>Fungi</taxon>
        <taxon>Fungi incertae sedis</taxon>
        <taxon>Mucoromycota</taxon>
        <taxon>Mortierellomycotina</taxon>
        <taxon>Mortierellomycetes</taxon>
        <taxon>Mortierellales</taxon>
        <taxon>Mortierellaceae</taxon>
        <taxon>Podila</taxon>
    </lineage>
</organism>
<name>A0A9P5SM88_9FUNG</name>
<feature type="compositionally biased region" description="Low complexity" evidence="1">
    <location>
        <begin position="53"/>
        <end position="79"/>
    </location>
</feature>
<protein>
    <submittedName>
        <fullName evidence="2">Uncharacterized protein</fullName>
    </submittedName>
</protein>
<keyword evidence="3" id="KW-1185">Reference proteome</keyword>
<accession>A0A9P5SM88</accession>
<evidence type="ECO:0000256" key="1">
    <source>
        <dbReference type="SAM" id="MobiDB-lite"/>
    </source>
</evidence>
<dbReference type="EMBL" id="JAAAUY010000221">
    <property type="protein sequence ID" value="KAF9333101.1"/>
    <property type="molecule type" value="Genomic_DNA"/>
</dbReference>
<reference evidence="2" key="1">
    <citation type="journal article" date="2020" name="Fungal Divers.">
        <title>Resolving the Mortierellaceae phylogeny through synthesis of multi-gene phylogenetics and phylogenomics.</title>
        <authorList>
            <person name="Vandepol N."/>
            <person name="Liber J."/>
            <person name="Desiro A."/>
            <person name="Na H."/>
            <person name="Kennedy M."/>
            <person name="Barry K."/>
            <person name="Grigoriev I.V."/>
            <person name="Miller A.N."/>
            <person name="O'Donnell K."/>
            <person name="Stajich J.E."/>
            <person name="Bonito G."/>
        </authorList>
    </citation>
    <scope>NUCLEOTIDE SEQUENCE</scope>
    <source>
        <strain evidence="2">NVP1</strain>
    </source>
</reference>
<feature type="region of interest" description="Disordered" evidence="1">
    <location>
        <begin position="41"/>
        <end position="104"/>
    </location>
</feature>
<evidence type="ECO:0000313" key="3">
    <source>
        <dbReference type="Proteomes" id="UP000696485"/>
    </source>
</evidence>
<evidence type="ECO:0000313" key="2">
    <source>
        <dbReference type="EMBL" id="KAF9333101.1"/>
    </source>
</evidence>
<feature type="compositionally biased region" description="Low complexity" evidence="1">
    <location>
        <begin position="86"/>
        <end position="103"/>
    </location>
</feature>
<dbReference type="AlphaFoldDB" id="A0A9P5SM88"/>
<proteinExistence type="predicted"/>
<comment type="caution">
    <text evidence="2">The sequence shown here is derived from an EMBL/GenBank/DDBJ whole genome shotgun (WGS) entry which is preliminary data.</text>
</comment>